<gene>
    <name evidence="1" type="ORF">F5148DRAFT_55512</name>
</gene>
<protein>
    <submittedName>
        <fullName evidence="1">Uncharacterized protein</fullName>
    </submittedName>
</protein>
<dbReference type="EMBL" id="JAGFNK010000011">
    <property type="protein sequence ID" value="KAI9512200.1"/>
    <property type="molecule type" value="Genomic_DNA"/>
</dbReference>
<reference evidence="1" key="1">
    <citation type="submission" date="2021-03" db="EMBL/GenBank/DDBJ databases">
        <title>Evolutionary priming and transition to the ectomycorrhizal habit in an iconic lineage of mushroom-forming fungi: is preadaptation a requirement?</title>
        <authorList>
            <consortium name="DOE Joint Genome Institute"/>
            <person name="Looney B.P."/>
            <person name="Miyauchi S."/>
            <person name="Morin E."/>
            <person name="Drula E."/>
            <person name="Courty P.E."/>
            <person name="Chicoki N."/>
            <person name="Fauchery L."/>
            <person name="Kohler A."/>
            <person name="Kuo A."/>
            <person name="LaButti K."/>
            <person name="Pangilinan J."/>
            <person name="Lipzen A."/>
            <person name="Riley R."/>
            <person name="Andreopoulos W."/>
            <person name="He G."/>
            <person name="Johnson J."/>
            <person name="Barry K.W."/>
            <person name="Grigoriev I.V."/>
            <person name="Nagy L."/>
            <person name="Hibbett D."/>
            <person name="Henrissat B."/>
            <person name="Matheny P.B."/>
            <person name="Labbe J."/>
            <person name="Martin A.F."/>
        </authorList>
    </citation>
    <scope>NUCLEOTIDE SEQUENCE</scope>
    <source>
        <strain evidence="1">BPL698</strain>
    </source>
</reference>
<keyword evidence="2" id="KW-1185">Reference proteome</keyword>
<evidence type="ECO:0000313" key="2">
    <source>
        <dbReference type="Proteomes" id="UP001207468"/>
    </source>
</evidence>
<sequence length="216" mass="23374">MGTPIFLLIALALFPPSHAAFHLFHRVISPSLHQPPFLHRAHILLDTAGIPRIEPPPPPTLQSHFEAFAETAHVSDALYQLALDPHPGANDSLWLLSSVKACHVDSSANEHIVLRLPYPGGTPFAIEYFIDPVPSDGTCPPGQTTLALPRNITITTAIPKQPSLPELRVPPPLTATGDPVVQEPEKTFLQKYWLYILMALGALIIAPGPEEGARGS</sequence>
<evidence type="ECO:0000313" key="1">
    <source>
        <dbReference type="EMBL" id="KAI9512200.1"/>
    </source>
</evidence>
<proteinExistence type="predicted"/>
<comment type="caution">
    <text evidence="1">The sequence shown here is derived from an EMBL/GenBank/DDBJ whole genome shotgun (WGS) entry which is preliminary data.</text>
</comment>
<organism evidence="1 2">
    <name type="scientific">Russula earlei</name>
    <dbReference type="NCBI Taxonomy" id="71964"/>
    <lineage>
        <taxon>Eukaryota</taxon>
        <taxon>Fungi</taxon>
        <taxon>Dikarya</taxon>
        <taxon>Basidiomycota</taxon>
        <taxon>Agaricomycotina</taxon>
        <taxon>Agaricomycetes</taxon>
        <taxon>Russulales</taxon>
        <taxon>Russulaceae</taxon>
        <taxon>Russula</taxon>
    </lineage>
</organism>
<accession>A0ACC0UKU1</accession>
<dbReference type="Proteomes" id="UP001207468">
    <property type="component" value="Unassembled WGS sequence"/>
</dbReference>
<name>A0ACC0UKU1_9AGAM</name>